<reference evidence="1 2" key="1">
    <citation type="submission" date="2013-11" db="EMBL/GenBank/DDBJ databases">
        <title>The Genome Sequence of Phytophthora parasitica P1569.</title>
        <authorList>
            <consortium name="The Broad Institute Genomics Platform"/>
            <person name="Russ C."/>
            <person name="Tyler B."/>
            <person name="Panabieres F."/>
            <person name="Shan W."/>
            <person name="Tripathy S."/>
            <person name="Grunwald N."/>
            <person name="Machado M."/>
            <person name="Johnson C.S."/>
            <person name="Arredondo F."/>
            <person name="Hong C."/>
            <person name="Coffey M."/>
            <person name="Young S.K."/>
            <person name="Zeng Q."/>
            <person name="Gargeya S."/>
            <person name="Fitzgerald M."/>
            <person name="Abouelleil A."/>
            <person name="Alvarado L."/>
            <person name="Chapman S.B."/>
            <person name="Gainer-Dewar J."/>
            <person name="Goldberg J."/>
            <person name="Griggs A."/>
            <person name="Gujja S."/>
            <person name="Hansen M."/>
            <person name="Howarth C."/>
            <person name="Imamovic A."/>
            <person name="Ireland A."/>
            <person name="Larimer J."/>
            <person name="McCowan C."/>
            <person name="Murphy C."/>
            <person name="Pearson M."/>
            <person name="Poon T.W."/>
            <person name="Priest M."/>
            <person name="Roberts A."/>
            <person name="Saif S."/>
            <person name="Shea T."/>
            <person name="Sykes S."/>
            <person name="Wortman J."/>
            <person name="Nusbaum C."/>
            <person name="Birren B."/>
        </authorList>
    </citation>
    <scope>NUCLEOTIDE SEQUENCE [LARGE SCALE GENOMIC DNA]</scope>
    <source>
        <strain evidence="1 2">P1569</strain>
    </source>
</reference>
<dbReference type="EMBL" id="ANIZ01002386">
    <property type="protein sequence ID" value="ETI41074.1"/>
    <property type="molecule type" value="Genomic_DNA"/>
</dbReference>
<protein>
    <submittedName>
        <fullName evidence="1">Uncharacterized protein</fullName>
    </submittedName>
</protein>
<evidence type="ECO:0000313" key="1">
    <source>
        <dbReference type="EMBL" id="ETI41074.1"/>
    </source>
</evidence>
<sequence length="120" mass="13355">MASSIQMAIREDYGVQCASAVSTPMNSARRAARAMGSEVLLAEEAAGNEPRASQLRLAATMLPGCPHLGAVRPRDVPHELLEFDNNVASWRRPHLIPRRHLLDRVQRRELVKCYIVCLVN</sequence>
<gene>
    <name evidence="1" type="ORF">F443_13663</name>
</gene>
<organism evidence="1 2">
    <name type="scientific">Phytophthora nicotianae P1569</name>
    <dbReference type="NCBI Taxonomy" id="1317065"/>
    <lineage>
        <taxon>Eukaryota</taxon>
        <taxon>Sar</taxon>
        <taxon>Stramenopiles</taxon>
        <taxon>Oomycota</taxon>
        <taxon>Peronosporomycetes</taxon>
        <taxon>Peronosporales</taxon>
        <taxon>Peronosporaceae</taxon>
        <taxon>Phytophthora</taxon>
    </lineage>
</organism>
<keyword evidence="2" id="KW-1185">Reference proteome</keyword>
<name>V9EPB5_PHYNI</name>
<evidence type="ECO:0000313" key="2">
    <source>
        <dbReference type="Proteomes" id="UP000018721"/>
    </source>
</evidence>
<dbReference type="AlphaFoldDB" id="V9EPB5"/>
<accession>V9EPB5</accession>
<dbReference type="HOGENOM" id="CLU_2054313_0_0_1"/>
<dbReference type="Proteomes" id="UP000018721">
    <property type="component" value="Unassembled WGS sequence"/>
</dbReference>
<comment type="caution">
    <text evidence="1">The sequence shown here is derived from an EMBL/GenBank/DDBJ whole genome shotgun (WGS) entry which is preliminary data.</text>
</comment>
<proteinExistence type="predicted"/>